<keyword evidence="3 7" id="KW-1133">Transmembrane helix</keyword>
<dbReference type="RefSeq" id="XP_003666059.1">
    <property type="nucleotide sequence ID" value="XM_003666011.1"/>
</dbReference>
<feature type="transmembrane region" description="Helical" evidence="7">
    <location>
        <begin position="261"/>
        <end position="280"/>
    </location>
</feature>
<dbReference type="Pfam" id="PF20684">
    <property type="entry name" value="Fung_rhodopsin"/>
    <property type="match status" value="1"/>
</dbReference>
<evidence type="ECO:0000256" key="6">
    <source>
        <dbReference type="SAM" id="MobiDB-lite"/>
    </source>
</evidence>
<dbReference type="OMA" id="LHMATDF"/>
<comment type="subcellular location">
    <subcellularLocation>
        <location evidence="1">Membrane</location>
        <topology evidence="1">Multi-pass membrane protein</topology>
    </subcellularLocation>
</comment>
<dbReference type="VEuPathDB" id="FungiDB:MYCTH_74573"/>
<dbReference type="InParanoid" id="G2QLI4"/>
<feature type="compositionally biased region" description="Gly residues" evidence="6">
    <location>
        <begin position="366"/>
        <end position="381"/>
    </location>
</feature>
<organism evidence="9 10">
    <name type="scientific">Thermothelomyces thermophilus (strain ATCC 42464 / BCRC 31852 / DSM 1799)</name>
    <name type="common">Sporotrichum thermophile</name>
    <dbReference type="NCBI Taxonomy" id="573729"/>
    <lineage>
        <taxon>Eukaryota</taxon>
        <taxon>Fungi</taxon>
        <taxon>Dikarya</taxon>
        <taxon>Ascomycota</taxon>
        <taxon>Pezizomycotina</taxon>
        <taxon>Sordariomycetes</taxon>
        <taxon>Sordariomycetidae</taxon>
        <taxon>Sordariales</taxon>
        <taxon>Chaetomiaceae</taxon>
        <taxon>Thermothelomyces</taxon>
    </lineage>
</organism>
<dbReference type="InterPro" id="IPR052337">
    <property type="entry name" value="SAT4-like"/>
</dbReference>
<evidence type="ECO:0000256" key="5">
    <source>
        <dbReference type="ARBA" id="ARBA00038359"/>
    </source>
</evidence>
<sequence length="435" mass="46119">MSSGTSGGPGGPPGPSTADLPHNSHGPNILAACFVTWTIALIFVLLRFWTRTKIVRLLGPADWCIASSLVVAAGLCASYVVQVNLALGKHVWDVDLRTDYVPMMQAWWFSLLLYIITLSLTKISICLLYLKIFTFESARRASWLVLFIVVITSLWAVAITLTYCIPLQATWDPTVVASFCQPQSAWWANTGIVIATDLIIFILPIPIVAPLNLPRRQKLVVVGVFTIGFFVCIVSLVRLVILIQAKGSTDPDFTYTPAALSYLTALEVHTAIVVSCAMTLRPLVDRFFPGLLAPAGGIGGGGGAGSGQSSTAGGVSMRGGGRHQQPPLTVGSRPSRRNPLRSWTGTAHEDEAAAAAVVVLEDAAGGNEGTAEGGGQRGGQRGSEDRDLENGMAQLPGGETTLAPHEASASPWLKSDASSERTEDMGVEAKARSLN</sequence>
<dbReference type="OrthoDB" id="3648173at2759"/>
<evidence type="ECO:0000313" key="10">
    <source>
        <dbReference type="Proteomes" id="UP000007322"/>
    </source>
</evidence>
<keyword evidence="2 7" id="KW-0812">Transmembrane</keyword>
<dbReference type="AlphaFoldDB" id="G2QLI4"/>
<evidence type="ECO:0000256" key="1">
    <source>
        <dbReference type="ARBA" id="ARBA00004141"/>
    </source>
</evidence>
<evidence type="ECO:0000313" key="9">
    <source>
        <dbReference type="EMBL" id="AEO60814.1"/>
    </source>
</evidence>
<keyword evidence="4 7" id="KW-0472">Membrane</keyword>
<feature type="transmembrane region" description="Helical" evidence="7">
    <location>
        <begin position="219"/>
        <end position="241"/>
    </location>
</feature>
<feature type="transmembrane region" description="Helical" evidence="7">
    <location>
        <begin position="107"/>
        <end position="130"/>
    </location>
</feature>
<dbReference type="InterPro" id="IPR049326">
    <property type="entry name" value="Rhodopsin_dom_fungi"/>
</dbReference>
<evidence type="ECO:0000256" key="3">
    <source>
        <dbReference type="ARBA" id="ARBA00022989"/>
    </source>
</evidence>
<feature type="transmembrane region" description="Helical" evidence="7">
    <location>
        <begin position="142"/>
        <end position="165"/>
    </location>
</feature>
<reference evidence="9 10" key="1">
    <citation type="journal article" date="2011" name="Nat. Biotechnol.">
        <title>Comparative genomic analysis of the thermophilic biomass-degrading fungi Myceliophthora thermophila and Thielavia terrestris.</title>
        <authorList>
            <person name="Berka R.M."/>
            <person name="Grigoriev I.V."/>
            <person name="Otillar R."/>
            <person name="Salamov A."/>
            <person name="Grimwood J."/>
            <person name="Reid I."/>
            <person name="Ishmael N."/>
            <person name="John T."/>
            <person name="Darmond C."/>
            <person name="Moisan M.-C."/>
            <person name="Henrissat B."/>
            <person name="Coutinho P.M."/>
            <person name="Lombard V."/>
            <person name="Natvig D.O."/>
            <person name="Lindquist E."/>
            <person name="Schmutz J."/>
            <person name="Lucas S."/>
            <person name="Harris P."/>
            <person name="Powlowski J."/>
            <person name="Bellemare A."/>
            <person name="Taylor D."/>
            <person name="Butler G."/>
            <person name="de Vries R.P."/>
            <person name="Allijn I.E."/>
            <person name="van den Brink J."/>
            <person name="Ushinsky S."/>
            <person name="Storms R."/>
            <person name="Powell A.J."/>
            <person name="Paulsen I.T."/>
            <person name="Elbourne L.D.H."/>
            <person name="Baker S.E."/>
            <person name="Magnuson J."/>
            <person name="LaBoissiere S."/>
            <person name="Clutterbuck A.J."/>
            <person name="Martinez D."/>
            <person name="Wogulis M."/>
            <person name="de Leon A.L."/>
            <person name="Rey M.W."/>
            <person name="Tsang A."/>
        </authorList>
    </citation>
    <scope>NUCLEOTIDE SEQUENCE [LARGE SCALE GENOMIC DNA]</scope>
    <source>
        <strain evidence="10">ATCC 42464 / BCRC 31852 / DSM 1799</strain>
    </source>
</reference>
<dbReference type="GO" id="GO:0016020">
    <property type="term" value="C:membrane"/>
    <property type="evidence" value="ECO:0007669"/>
    <property type="project" value="UniProtKB-SubCell"/>
</dbReference>
<feature type="region of interest" description="Disordered" evidence="6">
    <location>
        <begin position="300"/>
        <end position="342"/>
    </location>
</feature>
<evidence type="ECO:0000256" key="7">
    <source>
        <dbReference type="SAM" id="Phobius"/>
    </source>
</evidence>
<feature type="transmembrane region" description="Helical" evidence="7">
    <location>
        <begin position="61"/>
        <end position="87"/>
    </location>
</feature>
<dbReference type="PANTHER" id="PTHR33048">
    <property type="entry name" value="PTH11-LIKE INTEGRAL MEMBRANE PROTEIN (AFU_ORTHOLOGUE AFUA_5G11245)"/>
    <property type="match status" value="1"/>
</dbReference>
<dbReference type="KEGG" id="mtm:MYCTH_74573"/>
<dbReference type="eggNOG" id="ENOG502S025">
    <property type="taxonomic scope" value="Eukaryota"/>
</dbReference>
<feature type="transmembrane region" description="Helical" evidence="7">
    <location>
        <begin position="185"/>
        <end position="207"/>
    </location>
</feature>
<feature type="transmembrane region" description="Helical" evidence="7">
    <location>
        <begin position="29"/>
        <end position="49"/>
    </location>
</feature>
<dbReference type="PANTHER" id="PTHR33048:SF47">
    <property type="entry name" value="INTEGRAL MEMBRANE PROTEIN-RELATED"/>
    <property type="match status" value="1"/>
</dbReference>
<keyword evidence="10" id="KW-1185">Reference proteome</keyword>
<feature type="region of interest" description="Disordered" evidence="6">
    <location>
        <begin position="365"/>
        <end position="435"/>
    </location>
</feature>
<accession>G2QLI4</accession>
<protein>
    <recommendedName>
        <fullName evidence="8">Rhodopsin domain-containing protein</fullName>
    </recommendedName>
</protein>
<dbReference type="Proteomes" id="UP000007322">
    <property type="component" value="Chromosome 6"/>
</dbReference>
<comment type="similarity">
    <text evidence="5">Belongs to the SAT4 family.</text>
</comment>
<evidence type="ECO:0000259" key="8">
    <source>
        <dbReference type="Pfam" id="PF20684"/>
    </source>
</evidence>
<feature type="domain" description="Rhodopsin" evidence="8">
    <location>
        <begin position="46"/>
        <end position="285"/>
    </location>
</feature>
<dbReference type="EMBL" id="CP003007">
    <property type="protein sequence ID" value="AEO60814.1"/>
    <property type="molecule type" value="Genomic_DNA"/>
</dbReference>
<proteinExistence type="inferred from homology"/>
<name>G2QLI4_THET4</name>
<evidence type="ECO:0000256" key="4">
    <source>
        <dbReference type="ARBA" id="ARBA00023136"/>
    </source>
</evidence>
<dbReference type="GeneID" id="11506394"/>
<dbReference type="HOGENOM" id="CLU_028200_30_0_1"/>
<evidence type="ECO:0000256" key="2">
    <source>
        <dbReference type="ARBA" id="ARBA00022692"/>
    </source>
</evidence>
<gene>
    <name evidence="9" type="ORF">MYCTH_74573</name>
</gene>
<feature type="compositionally biased region" description="Basic and acidic residues" evidence="6">
    <location>
        <begin position="417"/>
        <end position="435"/>
    </location>
</feature>